<name>W0RRN6_9BACT</name>
<sequence length="69" mass="7724">MTKADERRFERLLRQGLIREGPTPGTYYYDAAGQRAKMRRTLPLLLGLVVVLGAVIVGLAWRTARRGAP</sequence>
<dbReference type="Proteomes" id="UP000019151">
    <property type="component" value="Plasmid 2"/>
</dbReference>
<feature type="transmembrane region" description="Helical" evidence="1">
    <location>
        <begin position="42"/>
        <end position="61"/>
    </location>
</feature>
<evidence type="ECO:0000256" key="1">
    <source>
        <dbReference type="SAM" id="Phobius"/>
    </source>
</evidence>
<organism evidence="2 3">
    <name type="scientific">Gemmatirosa kalamazoonensis</name>
    <dbReference type="NCBI Taxonomy" id="861299"/>
    <lineage>
        <taxon>Bacteria</taxon>
        <taxon>Pseudomonadati</taxon>
        <taxon>Gemmatimonadota</taxon>
        <taxon>Gemmatimonadia</taxon>
        <taxon>Gemmatimonadales</taxon>
        <taxon>Gemmatimonadaceae</taxon>
        <taxon>Gemmatirosa</taxon>
    </lineage>
</organism>
<dbReference type="KEGG" id="gba:J421_5821"/>
<evidence type="ECO:0000313" key="2">
    <source>
        <dbReference type="EMBL" id="AHG93356.1"/>
    </source>
</evidence>
<accession>W0RRN6</accession>
<dbReference type="EMBL" id="CP007130">
    <property type="protein sequence ID" value="AHG93356.1"/>
    <property type="molecule type" value="Genomic_DNA"/>
</dbReference>
<dbReference type="AlphaFoldDB" id="W0RRN6"/>
<dbReference type="HOGENOM" id="CLU_2769977_0_0_0"/>
<keyword evidence="3" id="KW-1185">Reference proteome</keyword>
<dbReference type="RefSeq" id="WP_025414659.1">
    <property type="nucleotide sequence ID" value="NZ_CP007130.1"/>
</dbReference>
<evidence type="ECO:0000313" key="3">
    <source>
        <dbReference type="Proteomes" id="UP000019151"/>
    </source>
</evidence>
<protein>
    <submittedName>
        <fullName evidence="2">Uncharacterized protein</fullName>
    </submittedName>
</protein>
<reference evidence="2 3" key="1">
    <citation type="journal article" date="2014" name="Genome Announc.">
        <title>Genome Sequence and Methylome of Soil Bacterium Gemmatirosa kalamazoonensis KBS708T, a Member of the Rarely Cultivated Gemmatimonadetes Phylum.</title>
        <authorList>
            <person name="Debruyn J.M."/>
            <person name="Radosevich M."/>
            <person name="Wommack K.E."/>
            <person name="Polson S.W."/>
            <person name="Hauser L.J."/>
            <person name="Fawaz M.N."/>
            <person name="Korlach J."/>
            <person name="Tsai Y.C."/>
        </authorList>
    </citation>
    <scope>NUCLEOTIDE SEQUENCE [LARGE SCALE GENOMIC DNA]</scope>
    <source>
        <strain evidence="2 3">KBS708</strain>
        <plasmid evidence="3">Plasmid 2</plasmid>
    </source>
</reference>
<keyword evidence="1" id="KW-0812">Transmembrane</keyword>
<dbReference type="InParanoid" id="W0RRN6"/>
<keyword evidence="2" id="KW-0614">Plasmid</keyword>
<proteinExistence type="predicted"/>
<keyword evidence="1" id="KW-1133">Transmembrane helix</keyword>
<keyword evidence="1" id="KW-0472">Membrane</keyword>
<geneLocation type="plasmid" evidence="2 3">
    <name>2</name>
</geneLocation>
<gene>
    <name evidence="2" type="ORF">J421_5821</name>
</gene>